<evidence type="ECO:0000256" key="2">
    <source>
        <dbReference type="ARBA" id="ARBA00022475"/>
    </source>
</evidence>
<dbReference type="AlphaFoldDB" id="A0A378L769"/>
<evidence type="ECO:0000256" key="11">
    <source>
        <dbReference type="SAM" id="Phobius"/>
    </source>
</evidence>
<feature type="domain" description="EamA" evidence="12">
    <location>
        <begin position="47"/>
        <end position="116"/>
    </location>
</feature>
<keyword evidence="10 11" id="KW-0472">Membrane</keyword>
<evidence type="ECO:0000313" key="14">
    <source>
        <dbReference type="EMBL" id="STY22676.1"/>
    </source>
</evidence>
<dbReference type="GO" id="GO:0022857">
    <property type="term" value="F:transmembrane transporter activity"/>
    <property type="evidence" value="ECO:0007669"/>
    <property type="project" value="InterPro"/>
</dbReference>
<dbReference type="GO" id="GO:0009245">
    <property type="term" value="P:lipid A biosynthetic process"/>
    <property type="evidence" value="ECO:0007669"/>
    <property type="project" value="UniProtKB-KW"/>
</dbReference>
<dbReference type="GO" id="GO:0005886">
    <property type="term" value="C:plasma membrane"/>
    <property type="evidence" value="ECO:0007669"/>
    <property type="project" value="UniProtKB-SubCell"/>
</dbReference>
<dbReference type="Proteomes" id="UP000255110">
    <property type="component" value="Unassembled WGS sequence"/>
</dbReference>
<evidence type="ECO:0000259" key="12">
    <source>
        <dbReference type="Pfam" id="PF00892"/>
    </source>
</evidence>
<protein>
    <submittedName>
        <fullName evidence="14">4-amino-4-deoxy-L-arabinose-phosphoundecaprenol flippase subunit ArnE</fullName>
    </submittedName>
</protein>
<dbReference type="Proteomes" id="UP000054820">
    <property type="component" value="Unassembled WGS sequence"/>
</dbReference>
<dbReference type="SUPFAM" id="SSF103481">
    <property type="entry name" value="Multidrug resistance efflux transporter EmrE"/>
    <property type="match status" value="1"/>
</dbReference>
<dbReference type="OrthoDB" id="7189096at2"/>
<dbReference type="GO" id="GO:0009103">
    <property type="term" value="P:lipopolysaccharide biosynthetic process"/>
    <property type="evidence" value="ECO:0007669"/>
    <property type="project" value="UniProtKB-KW"/>
</dbReference>
<dbReference type="Pfam" id="PF00892">
    <property type="entry name" value="EamA"/>
    <property type="match status" value="1"/>
</dbReference>
<keyword evidence="15" id="KW-1185">Reference proteome</keyword>
<evidence type="ECO:0000313" key="13">
    <source>
        <dbReference type="EMBL" id="KTD77469.1"/>
    </source>
</evidence>
<dbReference type="EMBL" id="UGOY01000001">
    <property type="protein sequence ID" value="STY22676.1"/>
    <property type="molecule type" value="Genomic_DNA"/>
</dbReference>
<keyword evidence="7" id="KW-0448">Lipopolysaccharide biosynthesis</keyword>
<reference evidence="13 15" key="1">
    <citation type="submission" date="2015-11" db="EMBL/GenBank/DDBJ databases">
        <title>Genomic analysis of 38 Legionella species identifies large and diverse effector repertoires.</title>
        <authorList>
            <person name="Burstein D."/>
            <person name="Amaro F."/>
            <person name="Zusman T."/>
            <person name="Lifshitz Z."/>
            <person name="Cohen O."/>
            <person name="Gilbert J.A."/>
            <person name="Pupko T."/>
            <person name="Shuman H.A."/>
            <person name="Segal G."/>
        </authorList>
    </citation>
    <scope>NUCLEOTIDE SEQUENCE [LARGE SCALE GENOMIC DNA]</scope>
    <source>
        <strain evidence="13 15">SC-18-C9</strain>
    </source>
</reference>
<dbReference type="Gene3D" id="1.10.3730.20">
    <property type="match status" value="1"/>
</dbReference>
<dbReference type="EMBL" id="LNYZ01000013">
    <property type="protein sequence ID" value="KTD77469.1"/>
    <property type="molecule type" value="Genomic_DNA"/>
</dbReference>
<evidence type="ECO:0000313" key="15">
    <source>
        <dbReference type="Proteomes" id="UP000054820"/>
    </source>
</evidence>
<accession>A0A378L769</accession>
<keyword evidence="4" id="KW-0997">Cell inner membrane</keyword>
<keyword evidence="3" id="KW-0444">Lipid biosynthesis</keyword>
<feature type="transmembrane region" description="Helical" evidence="11">
    <location>
        <begin position="74"/>
        <end position="94"/>
    </location>
</feature>
<name>A0A378L769_9GAMM</name>
<evidence type="ECO:0000256" key="7">
    <source>
        <dbReference type="ARBA" id="ARBA00022985"/>
    </source>
</evidence>
<gene>
    <name evidence="13" type="primary">arnE_2</name>
    <name evidence="13" type="ORF">Lstg_1826</name>
    <name evidence="14" type="ORF">NCTC11991_01265</name>
</gene>
<keyword evidence="8 11" id="KW-1133">Transmembrane helix</keyword>
<evidence type="ECO:0000256" key="6">
    <source>
        <dbReference type="ARBA" id="ARBA00022692"/>
    </source>
</evidence>
<evidence type="ECO:0000313" key="16">
    <source>
        <dbReference type="Proteomes" id="UP000255110"/>
    </source>
</evidence>
<evidence type="ECO:0000256" key="5">
    <source>
        <dbReference type="ARBA" id="ARBA00022556"/>
    </source>
</evidence>
<evidence type="ECO:0000256" key="1">
    <source>
        <dbReference type="ARBA" id="ARBA00004651"/>
    </source>
</evidence>
<evidence type="ECO:0000256" key="9">
    <source>
        <dbReference type="ARBA" id="ARBA00023098"/>
    </source>
</evidence>
<evidence type="ECO:0000256" key="3">
    <source>
        <dbReference type="ARBA" id="ARBA00022516"/>
    </source>
</evidence>
<keyword evidence="6 11" id="KW-0812">Transmembrane</keyword>
<evidence type="ECO:0000256" key="10">
    <source>
        <dbReference type="ARBA" id="ARBA00023136"/>
    </source>
</evidence>
<keyword evidence="5" id="KW-0441">Lipid A biosynthesis</keyword>
<feature type="transmembrane region" description="Helical" evidence="11">
    <location>
        <begin position="100"/>
        <end position="116"/>
    </location>
</feature>
<comment type="subcellular location">
    <subcellularLocation>
        <location evidence="1">Cell membrane</location>
        <topology evidence="1">Multi-pass membrane protein</topology>
    </subcellularLocation>
</comment>
<feature type="transmembrane region" description="Helical" evidence="11">
    <location>
        <begin position="47"/>
        <end position="67"/>
    </location>
</feature>
<dbReference type="PANTHER" id="PTHR30561:SF9">
    <property type="entry name" value="4-AMINO-4-DEOXY-L-ARABINOSE-PHOSPHOUNDECAPRENOL FLIPPASE SUBUNIT ARNF-RELATED"/>
    <property type="match status" value="1"/>
</dbReference>
<sequence length="117" mass="13372">MMVLEWIPLFIFCSILEALGQLSLKKCALASASLSGIKYYLSLFKNIYLFIGITLFLLEFIAWVFILTRLPLNIAFPLTGIQQLIIILFSFFFLKEKINFAQWIGVGMVIMGIVLLE</sequence>
<dbReference type="RefSeq" id="WP_058477376.1">
    <property type="nucleotide sequence ID" value="NZ_CAAAIO010000018.1"/>
</dbReference>
<keyword evidence="9" id="KW-0443">Lipid metabolism</keyword>
<proteinExistence type="predicted"/>
<organism evidence="14 16">
    <name type="scientific">Legionella steigerwaltii</name>
    <dbReference type="NCBI Taxonomy" id="460"/>
    <lineage>
        <taxon>Bacteria</taxon>
        <taxon>Pseudomonadati</taxon>
        <taxon>Pseudomonadota</taxon>
        <taxon>Gammaproteobacteria</taxon>
        <taxon>Legionellales</taxon>
        <taxon>Legionellaceae</taxon>
        <taxon>Legionella</taxon>
    </lineage>
</organism>
<dbReference type="InterPro" id="IPR000620">
    <property type="entry name" value="EamA_dom"/>
</dbReference>
<dbReference type="PANTHER" id="PTHR30561">
    <property type="entry name" value="SMR FAMILY PROTON-DEPENDENT DRUG EFFLUX TRANSPORTER SUGE"/>
    <property type="match status" value="1"/>
</dbReference>
<reference evidence="14 16" key="2">
    <citation type="submission" date="2018-06" db="EMBL/GenBank/DDBJ databases">
        <authorList>
            <consortium name="Pathogen Informatics"/>
            <person name="Doyle S."/>
        </authorList>
    </citation>
    <scope>NUCLEOTIDE SEQUENCE [LARGE SCALE GENOMIC DNA]</scope>
    <source>
        <strain evidence="14 16">NCTC11991</strain>
    </source>
</reference>
<evidence type="ECO:0000256" key="4">
    <source>
        <dbReference type="ARBA" id="ARBA00022519"/>
    </source>
</evidence>
<dbReference type="STRING" id="460.Lstg_1826"/>
<dbReference type="InterPro" id="IPR037185">
    <property type="entry name" value="EmrE-like"/>
</dbReference>
<evidence type="ECO:0000256" key="8">
    <source>
        <dbReference type="ARBA" id="ARBA00022989"/>
    </source>
</evidence>
<dbReference type="InterPro" id="IPR000390">
    <property type="entry name" value="Small_drug/metabolite_transptr"/>
</dbReference>
<keyword evidence="2" id="KW-1003">Cell membrane</keyword>